<comment type="subcellular location">
    <subcellularLocation>
        <location evidence="1">Membrane</location>
        <topology evidence="1">Multi-pass membrane protein</topology>
    </subcellularLocation>
</comment>
<keyword evidence="7" id="KW-1185">Reference proteome</keyword>
<evidence type="ECO:0000313" key="7">
    <source>
        <dbReference type="Proteomes" id="UP000314982"/>
    </source>
</evidence>
<dbReference type="Ensembl" id="ENSHHUT00000005362.1">
    <property type="protein sequence ID" value="ENSHHUP00000005192.1"/>
    <property type="gene ID" value="ENSHHUG00000003229.1"/>
</dbReference>
<dbReference type="AlphaFoldDB" id="A0A4W5JND3"/>
<dbReference type="GO" id="GO:0016020">
    <property type="term" value="C:membrane"/>
    <property type="evidence" value="ECO:0007669"/>
    <property type="project" value="UniProtKB-SubCell"/>
</dbReference>
<keyword evidence="2" id="KW-0812">Transmembrane</keyword>
<reference evidence="6" key="2">
    <citation type="submission" date="2025-08" db="UniProtKB">
        <authorList>
            <consortium name="Ensembl"/>
        </authorList>
    </citation>
    <scope>IDENTIFICATION</scope>
</reference>
<reference evidence="7" key="1">
    <citation type="submission" date="2018-06" db="EMBL/GenBank/DDBJ databases">
        <title>Genome assembly of Danube salmon.</title>
        <authorList>
            <person name="Macqueen D.J."/>
            <person name="Gundappa M.K."/>
        </authorList>
    </citation>
    <scope>NUCLEOTIDE SEQUENCE [LARGE SCALE GENOMIC DNA]</scope>
</reference>
<sequence>ERERESDRERESTPVVLLCEYHYQCCCLCPPPGHVVNVVVLVLPVRHIIKLYLHILITLLFYVGHQISKDYVHGEVQCGYDGALYLDSLAFNRFVTSLTSESHTLTLWPSTALSLR</sequence>
<feature type="domain" description="TRC8-like N-terminal" evidence="5">
    <location>
        <begin position="27"/>
        <end position="101"/>
    </location>
</feature>
<evidence type="ECO:0000256" key="2">
    <source>
        <dbReference type="ARBA" id="ARBA00022692"/>
    </source>
</evidence>
<evidence type="ECO:0000259" key="5">
    <source>
        <dbReference type="Pfam" id="PF13705"/>
    </source>
</evidence>
<evidence type="ECO:0000256" key="4">
    <source>
        <dbReference type="ARBA" id="ARBA00023136"/>
    </source>
</evidence>
<accession>A0A4W5JND3</accession>
<evidence type="ECO:0000256" key="3">
    <source>
        <dbReference type="ARBA" id="ARBA00022989"/>
    </source>
</evidence>
<keyword evidence="3" id="KW-1133">Transmembrane helix</keyword>
<dbReference type="InterPro" id="IPR025754">
    <property type="entry name" value="TRC8_N_dom"/>
</dbReference>
<reference evidence="6" key="3">
    <citation type="submission" date="2025-09" db="UniProtKB">
        <authorList>
            <consortium name="Ensembl"/>
        </authorList>
    </citation>
    <scope>IDENTIFICATION</scope>
</reference>
<organism evidence="6 7">
    <name type="scientific">Hucho hucho</name>
    <name type="common">huchen</name>
    <dbReference type="NCBI Taxonomy" id="62062"/>
    <lineage>
        <taxon>Eukaryota</taxon>
        <taxon>Metazoa</taxon>
        <taxon>Chordata</taxon>
        <taxon>Craniata</taxon>
        <taxon>Vertebrata</taxon>
        <taxon>Euteleostomi</taxon>
        <taxon>Actinopterygii</taxon>
        <taxon>Neopterygii</taxon>
        <taxon>Teleostei</taxon>
        <taxon>Protacanthopterygii</taxon>
        <taxon>Salmoniformes</taxon>
        <taxon>Salmonidae</taxon>
        <taxon>Salmoninae</taxon>
        <taxon>Hucho</taxon>
    </lineage>
</organism>
<evidence type="ECO:0000313" key="6">
    <source>
        <dbReference type="Ensembl" id="ENSHHUP00000005192.1"/>
    </source>
</evidence>
<dbReference type="STRING" id="62062.ENSHHUP00000005192"/>
<name>A0A4W5JND3_9TELE</name>
<proteinExistence type="predicted"/>
<evidence type="ECO:0000256" key="1">
    <source>
        <dbReference type="ARBA" id="ARBA00004141"/>
    </source>
</evidence>
<dbReference type="Proteomes" id="UP000314982">
    <property type="component" value="Unassembled WGS sequence"/>
</dbReference>
<keyword evidence="4" id="KW-0472">Membrane</keyword>
<protein>
    <recommendedName>
        <fullName evidence="5">TRC8-like N-terminal domain-containing protein</fullName>
    </recommendedName>
</protein>
<dbReference type="Pfam" id="PF13705">
    <property type="entry name" value="TRC8_N"/>
    <property type="match status" value="1"/>
</dbReference>